<feature type="region of interest" description="Disordered" evidence="2">
    <location>
        <begin position="419"/>
        <end position="519"/>
    </location>
</feature>
<evidence type="ECO:0000256" key="1">
    <source>
        <dbReference type="ARBA" id="ARBA00023054"/>
    </source>
</evidence>
<accession>A0AAV1GGU9</accession>
<keyword evidence="4" id="KW-1185">Reference proteome</keyword>
<feature type="compositionally biased region" description="Polar residues" evidence="2">
    <location>
        <begin position="470"/>
        <end position="480"/>
    </location>
</feature>
<dbReference type="EMBL" id="OY660877">
    <property type="protein sequence ID" value="CAJ1072678.1"/>
    <property type="molecule type" value="Genomic_DNA"/>
</dbReference>
<evidence type="ECO:0000256" key="2">
    <source>
        <dbReference type="SAM" id="MobiDB-lite"/>
    </source>
</evidence>
<feature type="region of interest" description="Disordered" evidence="2">
    <location>
        <begin position="218"/>
        <end position="305"/>
    </location>
</feature>
<reference evidence="3" key="1">
    <citation type="submission" date="2023-08" db="EMBL/GenBank/DDBJ databases">
        <authorList>
            <person name="Alioto T."/>
            <person name="Alioto T."/>
            <person name="Gomez Garrido J."/>
        </authorList>
    </citation>
    <scope>NUCLEOTIDE SEQUENCE</scope>
</reference>
<proteinExistence type="predicted"/>
<feature type="compositionally biased region" description="Basic and acidic residues" evidence="2">
    <location>
        <begin position="222"/>
        <end position="238"/>
    </location>
</feature>
<dbReference type="PANTHER" id="PTHR15917">
    <property type="match status" value="1"/>
</dbReference>
<dbReference type="PANTHER" id="PTHR15917:SF0">
    <property type="entry name" value="PROTEIN LARGEN"/>
    <property type="match status" value="1"/>
</dbReference>
<evidence type="ECO:0000313" key="3">
    <source>
        <dbReference type="EMBL" id="CAJ1072678.1"/>
    </source>
</evidence>
<keyword evidence="1" id="KW-0175">Coiled coil</keyword>
<dbReference type="Proteomes" id="UP001178508">
    <property type="component" value="Chromosome 14"/>
</dbReference>
<protein>
    <submittedName>
        <fullName evidence="3">Uncharacterized protein LOC117827368</fullName>
    </submittedName>
</protein>
<dbReference type="GO" id="GO:0045727">
    <property type="term" value="P:positive regulation of translation"/>
    <property type="evidence" value="ECO:0007669"/>
    <property type="project" value="TreeGrafter"/>
</dbReference>
<organism evidence="3 4">
    <name type="scientific">Xyrichtys novacula</name>
    <name type="common">Pearly razorfish</name>
    <name type="synonym">Hemipteronotus novacula</name>
    <dbReference type="NCBI Taxonomy" id="13765"/>
    <lineage>
        <taxon>Eukaryota</taxon>
        <taxon>Metazoa</taxon>
        <taxon>Chordata</taxon>
        <taxon>Craniata</taxon>
        <taxon>Vertebrata</taxon>
        <taxon>Euteleostomi</taxon>
        <taxon>Actinopterygii</taxon>
        <taxon>Neopterygii</taxon>
        <taxon>Teleostei</taxon>
        <taxon>Neoteleostei</taxon>
        <taxon>Acanthomorphata</taxon>
        <taxon>Eupercaria</taxon>
        <taxon>Labriformes</taxon>
        <taxon>Labridae</taxon>
        <taxon>Xyrichtys</taxon>
    </lineage>
</organism>
<dbReference type="AlphaFoldDB" id="A0AAV1GGU9"/>
<feature type="region of interest" description="Disordered" evidence="2">
    <location>
        <begin position="79"/>
        <end position="107"/>
    </location>
</feature>
<feature type="compositionally biased region" description="Polar residues" evidence="2">
    <location>
        <begin position="276"/>
        <end position="286"/>
    </location>
</feature>
<feature type="compositionally biased region" description="Basic and acidic residues" evidence="2">
    <location>
        <begin position="287"/>
        <end position="305"/>
    </location>
</feature>
<gene>
    <name evidence="3" type="ORF">XNOV1_A033828</name>
</gene>
<dbReference type="GO" id="GO:0045793">
    <property type="term" value="P:positive regulation of cell size"/>
    <property type="evidence" value="ECO:0007669"/>
    <property type="project" value="TreeGrafter"/>
</dbReference>
<evidence type="ECO:0000313" key="4">
    <source>
        <dbReference type="Proteomes" id="UP001178508"/>
    </source>
</evidence>
<name>A0AAV1GGU9_XYRNO</name>
<dbReference type="InterPro" id="IPR027997">
    <property type="entry name" value="Largen/INSYN1"/>
</dbReference>
<sequence>MYTETTGHHRFLQHVHTSNPCSCQHCVHYEKPYNHHPGLGYPPGIPRQTDHPSLDCRRDIQAPRVKDVGGRAFLVDGFEKSGHRSPQRRPVFVGPSPHSHSGEDLSQVRPWDLNPAQWSYPPPDPGVRHYSSVREQCGCVVRHDTRTHPFNSGIPHPLPHLQVKGQGYRHRRTIRYVSVDEEQEACGCTSENYHLEPHNYTVGCSSMPNGHCGPRSVFFEGGEERDSHQDRGRVKGGSEEGCNGCQGSHKGFFPTEVPQKQLKPSRQKGPCFPPSGITSQEPSKSPINEEHQQQRHGSEVVKQKRKQDLVREQIRQVVTDLEDVLGGLKQVHVEMKEVVEQIDRLTASIDLNEEPPFITQGSSANSHGSVHPGDLKVALMPNHKPPPVQTPHHVDEDRIILRTNSPSPVHMASVVKTSCFTPPSQTKDIGHKVPGANGHLPHLYPPRDSNHIGQTHPDPHPHSLDPKVIISNSTSNSRTQKPPLYPQNGRCGKGPYPPPKPVKTSSYPGGRGRQSASIV</sequence>